<dbReference type="InterPro" id="IPR014743">
    <property type="entry name" value="Cl-channel_core"/>
</dbReference>
<feature type="transmembrane region" description="Helical" evidence="11">
    <location>
        <begin position="379"/>
        <end position="399"/>
    </location>
</feature>
<evidence type="ECO:0000259" key="12">
    <source>
        <dbReference type="PROSITE" id="PS51371"/>
    </source>
</evidence>
<protein>
    <recommendedName>
        <fullName evidence="11">Chloride channel protein</fullName>
    </recommendedName>
</protein>
<feature type="transmembrane region" description="Helical" evidence="11">
    <location>
        <begin position="512"/>
        <end position="536"/>
    </location>
</feature>
<dbReference type="SMART" id="SM00116">
    <property type="entry name" value="CBS"/>
    <property type="match status" value="2"/>
</dbReference>
<organism evidence="13 14">
    <name type="scientific">Anopheles atroparvus</name>
    <name type="common">European mosquito</name>
    <dbReference type="NCBI Taxonomy" id="41427"/>
    <lineage>
        <taxon>Eukaryota</taxon>
        <taxon>Metazoa</taxon>
        <taxon>Ecdysozoa</taxon>
        <taxon>Arthropoda</taxon>
        <taxon>Hexapoda</taxon>
        <taxon>Insecta</taxon>
        <taxon>Pterygota</taxon>
        <taxon>Neoptera</taxon>
        <taxon>Endopterygota</taxon>
        <taxon>Diptera</taxon>
        <taxon>Nematocera</taxon>
        <taxon>Culicoidea</taxon>
        <taxon>Culicidae</taxon>
        <taxon>Anophelinae</taxon>
        <taxon>Anopheles</taxon>
    </lineage>
</organism>
<dbReference type="CDD" id="cd04591">
    <property type="entry name" value="CBS_pair_voltage-gated_CLC_euk_bac"/>
    <property type="match status" value="1"/>
</dbReference>
<dbReference type="InterPro" id="IPR051280">
    <property type="entry name" value="Cl-channel/antiporter"/>
</dbReference>
<name>A0AAG5D796_ANOAO</name>
<comment type="similarity">
    <text evidence="11">Belongs to the chloride channel (TC 2.A.49) family.</text>
</comment>
<dbReference type="Gene3D" id="1.10.3080.10">
    <property type="entry name" value="Clc chloride channel"/>
    <property type="match status" value="1"/>
</dbReference>
<dbReference type="GO" id="GO:0005254">
    <property type="term" value="F:chloride channel activity"/>
    <property type="evidence" value="ECO:0007669"/>
    <property type="project" value="UniProtKB-UniRule"/>
</dbReference>
<keyword evidence="4" id="KW-0677">Repeat</keyword>
<keyword evidence="5 11" id="KW-1133">Transmembrane helix</keyword>
<dbReference type="CDD" id="cd03685">
    <property type="entry name" value="ClC_6_like"/>
    <property type="match status" value="1"/>
</dbReference>
<dbReference type="PANTHER" id="PTHR11689:SF136">
    <property type="entry name" value="H(+)_CL(-) EXCHANGE TRANSPORTER 7"/>
    <property type="match status" value="1"/>
</dbReference>
<dbReference type="Pfam" id="PF00571">
    <property type="entry name" value="CBS"/>
    <property type="match status" value="2"/>
</dbReference>
<feature type="domain" description="CBS" evidence="12">
    <location>
        <begin position="706"/>
        <end position="756"/>
    </location>
</feature>
<dbReference type="AlphaFoldDB" id="A0AAG5D796"/>
<dbReference type="Pfam" id="PF00654">
    <property type="entry name" value="Voltage_CLC"/>
    <property type="match status" value="1"/>
</dbReference>
<keyword evidence="9 11" id="KW-0868">Chloride</keyword>
<evidence type="ECO:0000256" key="7">
    <source>
        <dbReference type="ARBA" id="ARBA00023122"/>
    </source>
</evidence>
<dbReference type="PANTHER" id="PTHR11689">
    <property type="entry name" value="CHLORIDE CHANNEL PROTEIN CLC FAMILY MEMBER"/>
    <property type="match status" value="1"/>
</dbReference>
<evidence type="ECO:0000256" key="3">
    <source>
        <dbReference type="ARBA" id="ARBA00022692"/>
    </source>
</evidence>
<accession>A0AAG5D796</accession>
<evidence type="ECO:0000256" key="8">
    <source>
        <dbReference type="ARBA" id="ARBA00023136"/>
    </source>
</evidence>
<feature type="transmembrane region" description="Helical" evidence="11">
    <location>
        <begin position="94"/>
        <end position="115"/>
    </location>
</feature>
<evidence type="ECO:0000313" key="13">
    <source>
        <dbReference type="EnsemblMetazoa" id="ENSAATROPP006513"/>
    </source>
</evidence>
<comment type="caution">
    <text evidence="11">Lacks conserved residue(s) required for the propagation of feature annotation.</text>
</comment>
<comment type="subcellular location">
    <subcellularLocation>
        <location evidence="1 11">Membrane</location>
        <topology evidence="1 11">Multi-pass membrane protein</topology>
    </subcellularLocation>
</comment>
<keyword evidence="14" id="KW-1185">Reference proteome</keyword>
<keyword evidence="6 11" id="KW-0406">Ion transport</keyword>
<dbReference type="InterPro" id="IPR000644">
    <property type="entry name" value="CBS_dom"/>
</dbReference>
<evidence type="ECO:0000256" key="6">
    <source>
        <dbReference type="ARBA" id="ARBA00023065"/>
    </source>
</evidence>
<dbReference type="Proteomes" id="UP000075880">
    <property type="component" value="Unassembled WGS sequence"/>
</dbReference>
<feature type="transmembrane region" description="Helical" evidence="11">
    <location>
        <begin position="336"/>
        <end position="359"/>
    </location>
</feature>
<dbReference type="Gene3D" id="3.10.580.10">
    <property type="entry name" value="CBS-domain"/>
    <property type="match status" value="1"/>
</dbReference>
<feature type="transmembrane region" description="Helical" evidence="11">
    <location>
        <begin position="291"/>
        <end position="315"/>
    </location>
</feature>
<evidence type="ECO:0000256" key="5">
    <source>
        <dbReference type="ARBA" id="ARBA00022989"/>
    </source>
</evidence>
<keyword evidence="8 11" id="KW-0472">Membrane</keyword>
<evidence type="ECO:0000256" key="2">
    <source>
        <dbReference type="ARBA" id="ARBA00022448"/>
    </source>
</evidence>
<dbReference type="InterPro" id="IPR001807">
    <property type="entry name" value="ClC"/>
</dbReference>
<evidence type="ECO:0000256" key="1">
    <source>
        <dbReference type="ARBA" id="ARBA00004141"/>
    </source>
</evidence>
<evidence type="ECO:0000256" key="10">
    <source>
        <dbReference type="PROSITE-ProRule" id="PRU00703"/>
    </source>
</evidence>
<feature type="transmembrane region" description="Helical" evidence="11">
    <location>
        <begin position="255"/>
        <end position="279"/>
    </location>
</feature>
<reference evidence="13" key="1">
    <citation type="submission" date="2024-04" db="UniProtKB">
        <authorList>
            <consortium name="EnsemblMetazoa"/>
        </authorList>
    </citation>
    <scope>IDENTIFICATION</scope>
    <source>
        <strain evidence="13">EBRO</strain>
    </source>
</reference>
<dbReference type="InterPro" id="IPR046342">
    <property type="entry name" value="CBS_dom_sf"/>
</dbReference>
<evidence type="ECO:0000256" key="11">
    <source>
        <dbReference type="RuleBase" id="RU361221"/>
    </source>
</evidence>
<sequence>MTMGRRLLEDIESDGGDSIQTDVPNRRHSPCIDYNIPATNAEEDMEPIFAVNQRSKEASQYESLDYDVCENVLWRRDQTKIEPKFAVKKDFSRWVISLQIGVFTALVACCINIVIEEVSRVKYGFLKKQVDVNVVHGDLSIPYLWWSLLNLVPVVIGATLVAYVEPVAAGSGIPLVKCYLNGVKVPRIVRIKTLAVKAVGVATSVIGGLAGGKEGPMIHCGAVIAAGISQGKSTTFRRDLKILKHFRDDHEKRDFVVSGAAAGVAAAFGAPIGGILFSLEEAASFWNQSLIWRTFFASIISSFTLNIILSAYHGLSSFRYRGLFNLGEFEPLPFEYFELPIFMLMGVVGGCSGAVWNALNSRLNAFRAHAIQPRWAKVLEAAFVAVLGATFACMMAYTINDCRPLGNDPTEDPVQLFCQDNEYNAAAALWFQTPEATVKALFHDPPGSHKILTLAVFVLIYYPLSCVTYGLSVSLGIFIPTLLIGAAWGRLTASFVVLAFPASSAFVAPGKYALIGAAAQLGGVVRMTLSLSVILLETTGNIGFILPIMLTLMCAKWSGDYFNEGIYDTQIRASGVPMLPWHVEPEFQQLSARHIMAQPVVCVRMEEKVQYLLSILKNTTHNGFPVIEDGDDGSRVNGRLVGLILRSQLVVILKRSYYQEASRFWESTVSIEAFRDEYPRYPAVDDLHVNEDKCSGEFSVNMHMFMNPSPYSVEEGTSVPRLFQLFRALGLRHLVVVSSENRVRGIITRIDFQKHH</sequence>
<proteinExistence type="inferred from homology"/>
<dbReference type="SUPFAM" id="SSF54631">
    <property type="entry name" value="CBS-domain pair"/>
    <property type="match status" value="1"/>
</dbReference>
<keyword evidence="7 10" id="KW-0129">CBS domain</keyword>
<keyword evidence="2 11" id="KW-0813">Transport</keyword>
<feature type="transmembrane region" description="Helical" evidence="11">
    <location>
        <begin position="477"/>
        <end position="500"/>
    </location>
</feature>
<dbReference type="SUPFAM" id="SSF81340">
    <property type="entry name" value="Clc chloride channel"/>
    <property type="match status" value="1"/>
</dbReference>
<evidence type="ECO:0000256" key="4">
    <source>
        <dbReference type="ARBA" id="ARBA00022737"/>
    </source>
</evidence>
<dbReference type="PRINTS" id="PR00762">
    <property type="entry name" value="CLCHANNEL"/>
</dbReference>
<dbReference type="GO" id="GO:0005765">
    <property type="term" value="C:lysosomal membrane"/>
    <property type="evidence" value="ECO:0007669"/>
    <property type="project" value="TreeGrafter"/>
</dbReference>
<feature type="domain" description="CBS" evidence="12">
    <location>
        <begin position="596"/>
        <end position="662"/>
    </location>
</feature>
<evidence type="ECO:0000256" key="9">
    <source>
        <dbReference type="ARBA" id="ARBA00023214"/>
    </source>
</evidence>
<dbReference type="PROSITE" id="PS51371">
    <property type="entry name" value="CBS"/>
    <property type="match status" value="2"/>
</dbReference>
<dbReference type="EnsemblMetazoa" id="ENSAATROPT007279">
    <property type="protein sequence ID" value="ENSAATROPP006513"/>
    <property type="gene ID" value="ENSAATROPG005933"/>
</dbReference>
<feature type="transmembrane region" description="Helical" evidence="11">
    <location>
        <begin position="451"/>
        <end position="471"/>
    </location>
</feature>
<keyword evidence="3 11" id="KW-0812">Transmembrane</keyword>
<evidence type="ECO:0000313" key="14">
    <source>
        <dbReference type="Proteomes" id="UP000075880"/>
    </source>
</evidence>